<dbReference type="NCBIfam" id="TIGR01510">
    <property type="entry name" value="coaD_prev_kdtB"/>
    <property type="match status" value="1"/>
</dbReference>
<keyword evidence="5" id="KW-0548">Nucleotidyltransferase</keyword>
<comment type="caution">
    <text evidence="12">The sequence shown here is derived from an EMBL/GenBank/DDBJ whole genome shotgun (WGS) entry which is preliminary data.</text>
</comment>
<evidence type="ECO:0000256" key="3">
    <source>
        <dbReference type="ARBA" id="ARBA00022490"/>
    </source>
</evidence>
<dbReference type="PRINTS" id="PR01020">
    <property type="entry name" value="LPSBIOSNTHSS"/>
</dbReference>
<protein>
    <recommendedName>
        <fullName evidence="2">Phosphopantetheine adenylyltransferase</fullName>
        <ecNumber evidence="1">2.7.7.3</ecNumber>
    </recommendedName>
</protein>
<evidence type="ECO:0000256" key="4">
    <source>
        <dbReference type="ARBA" id="ARBA00022679"/>
    </source>
</evidence>
<evidence type="ECO:0000256" key="6">
    <source>
        <dbReference type="ARBA" id="ARBA00022741"/>
    </source>
</evidence>
<dbReference type="PANTHER" id="PTHR21342:SF1">
    <property type="entry name" value="PHOSPHOPANTETHEINE ADENYLYLTRANSFERASE"/>
    <property type="match status" value="1"/>
</dbReference>
<dbReference type="SUPFAM" id="SSF52374">
    <property type="entry name" value="Nucleotidylyl transferase"/>
    <property type="match status" value="1"/>
</dbReference>
<keyword evidence="6" id="KW-0547">Nucleotide-binding</keyword>
<organism evidence="12">
    <name type="scientific">marine sediment metagenome</name>
    <dbReference type="NCBI Taxonomy" id="412755"/>
    <lineage>
        <taxon>unclassified sequences</taxon>
        <taxon>metagenomes</taxon>
        <taxon>ecological metagenomes</taxon>
    </lineage>
</organism>
<keyword evidence="9" id="KW-0173">Coenzyme A biosynthesis</keyword>
<evidence type="ECO:0000256" key="8">
    <source>
        <dbReference type="ARBA" id="ARBA00022842"/>
    </source>
</evidence>
<evidence type="ECO:0000313" key="12">
    <source>
        <dbReference type="EMBL" id="GAI29840.1"/>
    </source>
</evidence>
<keyword evidence="7" id="KW-0067">ATP-binding</keyword>
<accession>X1NSR7</accession>
<name>X1NSR7_9ZZZZ</name>
<keyword evidence="4" id="KW-0808">Transferase</keyword>
<keyword evidence="3" id="KW-0963">Cytoplasm</keyword>
<proteinExistence type="inferred from homology"/>
<dbReference type="GO" id="GO:0004595">
    <property type="term" value="F:pantetheine-phosphate adenylyltransferase activity"/>
    <property type="evidence" value="ECO:0007669"/>
    <property type="project" value="UniProtKB-EC"/>
</dbReference>
<reference evidence="12" key="1">
    <citation type="journal article" date="2014" name="Front. Microbiol.">
        <title>High frequency of phylogenetically diverse reductive dehalogenase-homologous genes in deep subseafloor sedimentary metagenomes.</title>
        <authorList>
            <person name="Kawai M."/>
            <person name="Futagami T."/>
            <person name="Toyoda A."/>
            <person name="Takaki Y."/>
            <person name="Nishi S."/>
            <person name="Hori S."/>
            <person name="Arai W."/>
            <person name="Tsubouchi T."/>
            <person name="Morono Y."/>
            <person name="Uchiyama I."/>
            <person name="Ito T."/>
            <person name="Fujiyama A."/>
            <person name="Inagaki F."/>
            <person name="Takami H."/>
        </authorList>
    </citation>
    <scope>NUCLEOTIDE SEQUENCE</scope>
    <source>
        <strain evidence="12">Expedition CK06-06</strain>
    </source>
</reference>
<dbReference type="InterPro" id="IPR001980">
    <property type="entry name" value="PPAT"/>
</dbReference>
<dbReference type="EMBL" id="BARV01016683">
    <property type="protein sequence ID" value="GAI29840.1"/>
    <property type="molecule type" value="Genomic_DNA"/>
</dbReference>
<comment type="catalytic activity">
    <reaction evidence="10">
        <text>(R)-4'-phosphopantetheine + ATP + H(+) = 3'-dephospho-CoA + diphosphate</text>
        <dbReference type="Rhea" id="RHEA:19801"/>
        <dbReference type="ChEBI" id="CHEBI:15378"/>
        <dbReference type="ChEBI" id="CHEBI:30616"/>
        <dbReference type="ChEBI" id="CHEBI:33019"/>
        <dbReference type="ChEBI" id="CHEBI:57328"/>
        <dbReference type="ChEBI" id="CHEBI:61723"/>
        <dbReference type="EC" id="2.7.7.3"/>
    </reaction>
</comment>
<evidence type="ECO:0000256" key="10">
    <source>
        <dbReference type="ARBA" id="ARBA00029346"/>
    </source>
</evidence>
<dbReference type="InterPro" id="IPR014729">
    <property type="entry name" value="Rossmann-like_a/b/a_fold"/>
</dbReference>
<evidence type="ECO:0000256" key="9">
    <source>
        <dbReference type="ARBA" id="ARBA00022993"/>
    </source>
</evidence>
<dbReference type="AlphaFoldDB" id="X1NSR7"/>
<sequence>IAIYPGSFDPITLGHLDIATRAAKLFDKLIIGVYDIPDKRLLFTTAERVEMARQAVTGLPNIEVESFTGLTVAFAKKVKAQAIVRGLRMGADFEREFDMAMMNKRLFPELELVCLMSSLEFQFLSSSLLKEAASLGGNIDDLVPKHVAVALKNKVRR</sequence>
<dbReference type="CDD" id="cd02163">
    <property type="entry name" value="PPAT"/>
    <property type="match status" value="1"/>
</dbReference>
<dbReference type="GO" id="GO:0015937">
    <property type="term" value="P:coenzyme A biosynthetic process"/>
    <property type="evidence" value="ECO:0007669"/>
    <property type="project" value="UniProtKB-KW"/>
</dbReference>
<evidence type="ECO:0000259" key="11">
    <source>
        <dbReference type="Pfam" id="PF01467"/>
    </source>
</evidence>
<dbReference type="PANTHER" id="PTHR21342">
    <property type="entry name" value="PHOSPHOPANTETHEINE ADENYLYLTRANSFERASE"/>
    <property type="match status" value="1"/>
</dbReference>
<feature type="domain" description="Cytidyltransferase-like" evidence="11">
    <location>
        <begin position="3"/>
        <end position="131"/>
    </location>
</feature>
<feature type="non-terminal residue" evidence="12">
    <location>
        <position position="1"/>
    </location>
</feature>
<keyword evidence="8" id="KW-0460">Magnesium</keyword>
<dbReference type="NCBIfam" id="TIGR00125">
    <property type="entry name" value="cyt_tran_rel"/>
    <property type="match status" value="1"/>
</dbReference>
<gene>
    <name evidence="12" type="ORF">S06H3_28570</name>
</gene>
<dbReference type="HAMAP" id="MF_00151">
    <property type="entry name" value="PPAT_bact"/>
    <property type="match status" value="1"/>
</dbReference>
<dbReference type="Pfam" id="PF01467">
    <property type="entry name" value="CTP_transf_like"/>
    <property type="match status" value="1"/>
</dbReference>
<evidence type="ECO:0000256" key="5">
    <source>
        <dbReference type="ARBA" id="ARBA00022695"/>
    </source>
</evidence>
<evidence type="ECO:0000256" key="2">
    <source>
        <dbReference type="ARBA" id="ARBA00013868"/>
    </source>
</evidence>
<evidence type="ECO:0000256" key="7">
    <source>
        <dbReference type="ARBA" id="ARBA00022840"/>
    </source>
</evidence>
<evidence type="ECO:0000256" key="1">
    <source>
        <dbReference type="ARBA" id="ARBA00012392"/>
    </source>
</evidence>
<dbReference type="GO" id="GO:0005524">
    <property type="term" value="F:ATP binding"/>
    <property type="evidence" value="ECO:0007669"/>
    <property type="project" value="UniProtKB-KW"/>
</dbReference>
<dbReference type="EC" id="2.7.7.3" evidence="1"/>
<dbReference type="InterPro" id="IPR004821">
    <property type="entry name" value="Cyt_trans-like"/>
</dbReference>
<dbReference type="Gene3D" id="3.40.50.620">
    <property type="entry name" value="HUPs"/>
    <property type="match status" value="1"/>
</dbReference>